<reference evidence="1 2" key="1">
    <citation type="submission" date="2016-10" db="EMBL/GenBank/DDBJ databases">
        <authorList>
            <person name="de Groot N.N."/>
        </authorList>
    </citation>
    <scope>NUCLEOTIDE SEQUENCE [LARGE SCALE GENOMIC DNA]</scope>
    <source>
        <strain evidence="1 2">DSM 19706</strain>
    </source>
</reference>
<dbReference type="RefSeq" id="WP_093328585.1">
    <property type="nucleotide sequence ID" value="NZ_AP027363.1"/>
</dbReference>
<evidence type="ECO:0000313" key="1">
    <source>
        <dbReference type="EMBL" id="SET21401.1"/>
    </source>
</evidence>
<evidence type="ECO:0000313" key="2">
    <source>
        <dbReference type="Proteomes" id="UP000199308"/>
    </source>
</evidence>
<proteinExistence type="predicted"/>
<gene>
    <name evidence="1" type="ORF">SAMN05660429_01273</name>
</gene>
<dbReference type="Pfam" id="PF12305">
    <property type="entry name" value="DUF3630"/>
    <property type="match status" value="1"/>
</dbReference>
<protein>
    <recommendedName>
        <fullName evidence="3">DUF3630 domain-containing protein</fullName>
    </recommendedName>
</protein>
<dbReference type="InterPro" id="IPR022080">
    <property type="entry name" value="DUF3630"/>
</dbReference>
<dbReference type="Proteomes" id="UP000199308">
    <property type="component" value="Unassembled WGS sequence"/>
</dbReference>
<keyword evidence="2" id="KW-1185">Reference proteome</keyword>
<sequence>MQEFGQPQITYDQGIVSYTFNEDWQQEDIAQLASTILGKLDGFNQLEHIAGADREDFRLKQGDIVFKLSFDMYSQSIWLEGEDQAAREYLATLFNKG</sequence>
<accession>A0A1I0CNT6</accession>
<name>A0A1I0CNT6_THASX</name>
<dbReference type="OrthoDB" id="6389032at2"/>
<organism evidence="1 2">
    <name type="scientific">Thalassotalea agarivorans</name>
    <name type="common">Thalassomonas agarivorans</name>
    <dbReference type="NCBI Taxonomy" id="349064"/>
    <lineage>
        <taxon>Bacteria</taxon>
        <taxon>Pseudomonadati</taxon>
        <taxon>Pseudomonadota</taxon>
        <taxon>Gammaproteobacteria</taxon>
        <taxon>Alteromonadales</taxon>
        <taxon>Colwelliaceae</taxon>
        <taxon>Thalassotalea</taxon>
    </lineage>
</organism>
<dbReference type="AlphaFoldDB" id="A0A1I0CNT6"/>
<dbReference type="EMBL" id="FOHK01000005">
    <property type="protein sequence ID" value="SET21401.1"/>
    <property type="molecule type" value="Genomic_DNA"/>
</dbReference>
<dbReference type="STRING" id="349064.SAMN05660429_01273"/>
<evidence type="ECO:0008006" key="3">
    <source>
        <dbReference type="Google" id="ProtNLM"/>
    </source>
</evidence>